<evidence type="ECO:0000256" key="5">
    <source>
        <dbReference type="ARBA" id="ARBA00017068"/>
    </source>
</evidence>
<dbReference type="CDD" id="cd03313">
    <property type="entry name" value="enolase"/>
    <property type="match status" value="1"/>
</dbReference>
<dbReference type="Pfam" id="PF03952">
    <property type="entry name" value="Enolase_N"/>
    <property type="match status" value="1"/>
</dbReference>
<dbReference type="EC" id="4.2.1.11" evidence="4"/>
<dbReference type="SMART" id="SM01193">
    <property type="entry name" value="Enolase_N"/>
    <property type="match status" value="1"/>
</dbReference>
<dbReference type="InterPro" id="IPR029017">
    <property type="entry name" value="Enolase-like_N"/>
</dbReference>
<dbReference type="NCBIfam" id="TIGR01060">
    <property type="entry name" value="eno"/>
    <property type="match status" value="1"/>
</dbReference>
<name>A0A9Q0RLJ7_BLOTA</name>
<keyword evidence="14" id="KW-1185">Reference proteome</keyword>
<dbReference type="InterPro" id="IPR019335">
    <property type="entry name" value="COG7"/>
</dbReference>
<dbReference type="Pfam" id="PF00113">
    <property type="entry name" value="Enolase_C"/>
    <property type="match status" value="1"/>
</dbReference>
<sequence length="1203" mass="135950">MDDIDFSDFSNDDFDPVNWLNSIFSSDNDENKTQNKEIIATNMVYKLQLMVEETNNSLEDIAQRMAQSIPKVIGEAEVLNREASELYGEVVDVRTKLICAVQQSSDAVNSLIQLDQTKSRLQETFKALQEANNWSTLTMDVEEVFESGDTDQIASKLTSMQKSLEMLSLSSSYQDQHTDKMETLERLKDRFETLIEPILMDAFINHNSKSIEFYSQLFKDLHRSDRLLTCYHHCLRDQLLREWTTQVKLDSEETLLNWLNFLYDRLTVIWKTQMNFCIKVLYPDDFGRSLKILCDIYTDIVMSLDPTIESCFEQYLQSLVSTDQIRIARQKALIELKQFTNGFMRSIEQNIVDQYSGTENIDEFVPRVSSFDIFIRTIYRPFATFNEIFIQLEKDRLMAEFDSIKLKYSDSDDGSSKLISSECIIKLFVIARHSLKLYSQYVESYPILVVDCVIEQFLIRFFGEFRNHLQNNIICHLINHKGNNQVVSSQLRRTESGNNLIKMKQSYSNSSLYNTMSNTDQIENHLHHSIPPSSSILSKVWAECVNSARISAQTLCDTILEYVHLQLSTFINMIYAQMNQNSAMNTTNESMDDDLSFSPNEYITQIGQYLLTLPQHLEPFNLNENESLKTVLKYAAEILVNGSDQSTRRKPSDKKSRSKKVLQEANNIIMERIENATTEQLLDSILRLTTRAFLDYLLDLATNSLASSNVNRPKPKLTVSIRKQISVDLAYLVAVCDDLGLTSKDEEFILLIQLLNDLFARQIFDSRGNPTVEVELTTDQGIFRASVPSGASTGVHEALELRDNDKSKYHGKSVLHAVSNVNQLIAPKLMAANLDLTHQAEVDEFLCKLDGTENKSNLGSNAILGVSLAVARAGAAKRNMPLYRHLAELAGNNNFILPVPAFNVINGGSHAGNMLAMQEFMVLPTGATSFAEAMKMGSEVYHHLKAVIKRRYGMVATTVGDEGGFAPNFQNNKEALDLIKSAIELAGYSGLVDVAIDVAASEFYNEGKYDLDFKNSNASLTGVRRCTLLDGRQLTRLYWEFIRDYPVVSIEDPFEQDDWESWIAFTASVNIQVVGDDLTATNPKRIKNALKRKACNCLLLKVSCLLSKVNQIGTVSEAIQAHQLAKTNGWGTMVSHRSGETEDTFIADLVVALGCGQIKAGAPCRSERTAKYNQIMRIEEQLGPDAKFAGKNFRNPFGTTAHE</sequence>
<dbReference type="GO" id="GO:0006096">
    <property type="term" value="P:glycolytic process"/>
    <property type="evidence" value="ECO:0007669"/>
    <property type="project" value="UniProtKB-KW"/>
</dbReference>
<proteinExistence type="inferred from homology"/>
<dbReference type="SFLD" id="SFLDG00178">
    <property type="entry name" value="enolase"/>
    <property type="match status" value="1"/>
</dbReference>
<comment type="pathway">
    <text evidence="2">Carbohydrate degradation; glycolysis; pyruvate from D-glyceraldehyde 3-phosphate: step 4/5.</text>
</comment>
<evidence type="ECO:0000256" key="6">
    <source>
        <dbReference type="ARBA" id="ARBA00022842"/>
    </source>
</evidence>
<keyword evidence="7" id="KW-0324">Glycolysis</keyword>
<comment type="similarity">
    <text evidence="3">Belongs to the enolase family.</text>
</comment>
<evidence type="ECO:0000256" key="8">
    <source>
        <dbReference type="ARBA" id="ARBA00023239"/>
    </source>
</evidence>
<organism evidence="13 14">
    <name type="scientific">Blomia tropicalis</name>
    <name type="common">Mite</name>
    <dbReference type="NCBI Taxonomy" id="40697"/>
    <lineage>
        <taxon>Eukaryota</taxon>
        <taxon>Metazoa</taxon>
        <taxon>Ecdysozoa</taxon>
        <taxon>Arthropoda</taxon>
        <taxon>Chelicerata</taxon>
        <taxon>Arachnida</taxon>
        <taxon>Acari</taxon>
        <taxon>Acariformes</taxon>
        <taxon>Sarcoptiformes</taxon>
        <taxon>Astigmata</taxon>
        <taxon>Glycyphagoidea</taxon>
        <taxon>Echimyopodidae</taxon>
        <taxon>Blomia</taxon>
    </lineage>
</organism>
<dbReference type="AlphaFoldDB" id="A0A9Q0RLJ7"/>
<comment type="caution">
    <text evidence="13">The sequence shown here is derived from an EMBL/GenBank/DDBJ whole genome shotgun (WGS) entry which is preliminary data.</text>
</comment>
<feature type="domain" description="Enolase C-terminal TIM barrel" evidence="11">
    <location>
        <begin position="894"/>
        <end position="1196"/>
    </location>
</feature>
<protein>
    <recommendedName>
        <fullName evidence="5">Enolase</fullName>
        <ecNumber evidence="4">4.2.1.11</ecNumber>
    </recommendedName>
    <alternativeName>
        <fullName evidence="9">2-phospho-D-glycerate hydro-lyase</fullName>
    </alternativeName>
    <alternativeName>
        <fullName evidence="10">2-phosphoglycerate dehydratase</fullName>
    </alternativeName>
</protein>
<accession>A0A9Q0RLJ7</accession>
<dbReference type="FunFam" id="3.30.390.10:FF:000001">
    <property type="entry name" value="Enolase"/>
    <property type="match status" value="1"/>
</dbReference>
<reference evidence="13" key="1">
    <citation type="submission" date="2022-12" db="EMBL/GenBank/DDBJ databases">
        <title>Genome assemblies of Blomia tropicalis.</title>
        <authorList>
            <person name="Cui Y."/>
        </authorList>
    </citation>
    <scope>NUCLEOTIDE SEQUENCE</scope>
    <source>
        <tissue evidence="13">Adult mites</tissue>
    </source>
</reference>
<dbReference type="InterPro" id="IPR020810">
    <property type="entry name" value="Enolase_C"/>
</dbReference>
<dbReference type="Gene3D" id="3.20.20.120">
    <property type="entry name" value="Enolase-like C-terminal domain"/>
    <property type="match status" value="1"/>
</dbReference>
<keyword evidence="6" id="KW-0460">Magnesium</keyword>
<dbReference type="GO" id="GO:0006886">
    <property type="term" value="P:intracellular protein transport"/>
    <property type="evidence" value="ECO:0007669"/>
    <property type="project" value="InterPro"/>
</dbReference>
<dbReference type="Pfam" id="PF10191">
    <property type="entry name" value="COG7"/>
    <property type="match status" value="2"/>
</dbReference>
<evidence type="ECO:0000313" key="14">
    <source>
        <dbReference type="Proteomes" id="UP001142055"/>
    </source>
</evidence>
<keyword evidence="8" id="KW-0456">Lyase</keyword>
<evidence type="ECO:0000256" key="9">
    <source>
        <dbReference type="ARBA" id="ARBA00031125"/>
    </source>
</evidence>
<evidence type="ECO:0000313" key="13">
    <source>
        <dbReference type="EMBL" id="KAJ6220403.1"/>
    </source>
</evidence>
<dbReference type="EMBL" id="JAPWDV010000002">
    <property type="protein sequence ID" value="KAJ6220403.1"/>
    <property type="molecule type" value="Genomic_DNA"/>
</dbReference>
<dbReference type="HAMAP" id="MF_00318">
    <property type="entry name" value="Enolase"/>
    <property type="match status" value="1"/>
</dbReference>
<evidence type="ECO:0000256" key="3">
    <source>
        <dbReference type="ARBA" id="ARBA00009604"/>
    </source>
</evidence>
<evidence type="ECO:0000256" key="2">
    <source>
        <dbReference type="ARBA" id="ARBA00005031"/>
    </source>
</evidence>
<dbReference type="SFLD" id="SFLDS00001">
    <property type="entry name" value="Enolase"/>
    <property type="match status" value="1"/>
</dbReference>
<dbReference type="SFLD" id="SFLDF00002">
    <property type="entry name" value="enolase"/>
    <property type="match status" value="1"/>
</dbReference>
<dbReference type="SUPFAM" id="SSF51604">
    <property type="entry name" value="Enolase C-terminal domain-like"/>
    <property type="match status" value="1"/>
</dbReference>
<dbReference type="InterPro" id="IPR020811">
    <property type="entry name" value="Enolase_N"/>
</dbReference>
<dbReference type="PRINTS" id="PR00148">
    <property type="entry name" value="ENOLASE"/>
</dbReference>
<dbReference type="FunFam" id="3.20.20.120:FF:000002">
    <property type="entry name" value="Enolase 1"/>
    <property type="match status" value="1"/>
</dbReference>
<dbReference type="InterPro" id="IPR000941">
    <property type="entry name" value="Enolase"/>
</dbReference>
<evidence type="ECO:0000256" key="10">
    <source>
        <dbReference type="ARBA" id="ARBA00032132"/>
    </source>
</evidence>
<comment type="cofactor">
    <cofactor evidence="1">
        <name>Mg(2+)</name>
        <dbReference type="ChEBI" id="CHEBI:18420"/>
    </cofactor>
</comment>
<dbReference type="PANTHER" id="PTHR11902">
    <property type="entry name" value="ENOLASE"/>
    <property type="match status" value="1"/>
</dbReference>
<evidence type="ECO:0000256" key="1">
    <source>
        <dbReference type="ARBA" id="ARBA00001946"/>
    </source>
</evidence>
<dbReference type="PANTHER" id="PTHR11902:SF1">
    <property type="entry name" value="ENOLASE"/>
    <property type="match status" value="1"/>
</dbReference>
<gene>
    <name evidence="13" type="ORF">RDWZM_006215</name>
</gene>
<feature type="domain" description="Enolase N-terminal" evidence="12">
    <location>
        <begin position="755"/>
        <end position="886"/>
    </location>
</feature>
<dbReference type="GO" id="GO:0017119">
    <property type="term" value="C:Golgi transport complex"/>
    <property type="evidence" value="ECO:0007669"/>
    <property type="project" value="InterPro"/>
</dbReference>
<dbReference type="SMART" id="SM01192">
    <property type="entry name" value="Enolase_C"/>
    <property type="match status" value="1"/>
</dbReference>
<dbReference type="GO" id="GO:0000015">
    <property type="term" value="C:phosphopyruvate hydratase complex"/>
    <property type="evidence" value="ECO:0007669"/>
    <property type="project" value="InterPro"/>
</dbReference>
<evidence type="ECO:0000259" key="11">
    <source>
        <dbReference type="SMART" id="SM01192"/>
    </source>
</evidence>
<evidence type="ECO:0000259" key="12">
    <source>
        <dbReference type="SMART" id="SM01193"/>
    </source>
</evidence>
<evidence type="ECO:0000256" key="4">
    <source>
        <dbReference type="ARBA" id="ARBA00012058"/>
    </source>
</evidence>
<dbReference type="InterPro" id="IPR036849">
    <property type="entry name" value="Enolase-like_C_sf"/>
</dbReference>
<dbReference type="SUPFAM" id="SSF54826">
    <property type="entry name" value="Enolase N-terminal domain-like"/>
    <property type="match status" value="1"/>
</dbReference>
<dbReference type="Gene3D" id="3.30.390.10">
    <property type="entry name" value="Enolase-like, N-terminal domain"/>
    <property type="match status" value="1"/>
</dbReference>
<evidence type="ECO:0000256" key="7">
    <source>
        <dbReference type="ARBA" id="ARBA00023152"/>
    </source>
</evidence>
<dbReference type="GO" id="GO:0000287">
    <property type="term" value="F:magnesium ion binding"/>
    <property type="evidence" value="ECO:0007669"/>
    <property type="project" value="InterPro"/>
</dbReference>
<dbReference type="OMA" id="WESWIAF"/>
<dbReference type="Proteomes" id="UP001142055">
    <property type="component" value="Chromosome 2"/>
</dbReference>
<dbReference type="GO" id="GO:0004634">
    <property type="term" value="F:phosphopyruvate hydratase activity"/>
    <property type="evidence" value="ECO:0007669"/>
    <property type="project" value="UniProtKB-EC"/>
</dbReference>